<reference evidence="1 2" key="1">
    <citation type="journal article" date="2012" name="Int. J. Syst. Evol. Microbiol.">
        <title>Vibrio caribbeanicus sp. nov., isolated from the marine sponge Scleritoderma cyanea.</title>
        <authorList>
            <person name="Hoffmann M."/>
            <person name="Monday S.R."/>
            <person name="Allard M.W."/>
            <person name="Strain E.A."/>
            <person name="Whittaker P."/>
            <person name="Naum M."/>
            <person name="McCarthy P.J."/>
            <person name="Lopez J.V."/>
            <person name="Fischer M."/>
            <person name="Brown E.W."/>
        </authorList>
    </citation>
    <scope>NUCLEOTIDE SEQUENCE [LARGE SCALE GENOMIC DNA]</scope>
    <source>
        <strain evidence="1 2">ATCC 700023</strain>
    </source>
</reference>
<dbReference type="Proteomes" id="UP000004605">
    <property type="component" value="Unassembled WGS sequence"/>
</dbReference>
<evidence type="ECO:0000313" key="1">
    <source>
        <dbReference type="EMBL" id="EGU33012.1"/>
    </source>
</evidence>
<name>F9S6J2_9VIBR</name>
<evidence type="ECO:0000313" key="2">
    <source>
        <dbReference type="Proteomes" id="UP000004605"/>
    </source>
</evidence>
<keyword evidence="2" id="KW-1185">Reference proteome</keyword>
<gene>
    <name evidence="1" type="ORF">VII00023_00820</name>
</gene>
<protein>
    <submittedName>
        <fullName evidence="1">Putative OspB protein</fullName>
    </submittedName>
</protein>
<dbReference type="AlphaFoldDB" id="F9S6J2"/>
<organism evidence="1 2">
    <name type="scientific">Vibrio ichthyoenteri ATCC 700023</name>
    <dbReference type="NCBI Taxonomy" id="870968"/>
    <lineage>
        <taxon>Bacteria</taxon>
        <taxon>Pseudomonadati</taxon>
        <taxon>Pseudomonadota</taxon>
        <taxon>Gammaproteobacteria</taxon>
        <taxon>Vibrionales</taxon>
        <taxon>Vibrionaceae</taxon>
        <taxon>Vibrio</taxon>
    </lineage>
</organism>
<comment type="caution">
    <text evidence="1">The sequence shown here is derived from an EMBL/GenBank/DDBJ whole genome shotgun (WGS) entry which is preliminary data.</text>
</comment>
<proteinExistence type="predicted"/>
<accession>F9S6J2</accession>
<dbReference type="EMBL" id="AFWF01000269">
    <property type="protein sequence ID" value="EGU33012.1"/>
    <property type="molecule type" value="Genomic_DNA"/>
</dbReference>
<sequence>MFLSEKVKIEFENSIACYQQVSDSGKCESNDDIVGRAFVKAAKTQENVLVEDIQLESFRKLYITGHGGAGVAHTSSGDSIFTAKEVVDILEVNGILGKIKDLRFTSCGSADRRKIASVSKESIDVANRDPGIFEKLAFGGAKSFIEVLSSEIWDRGYTDVRVSGYHGAGVFYKEELPFTHLRSSTIPATDTVKRESLRVTLESDLD</sequence>